<gene>
    <name evidence="2" type="ORF">PISMIDRAFT_691033</name>
</gene>
<name>A0A0C9Y8R1_9AGAM</name>
<evidence type="ECO:0000256" key="1">
    <source>
        <dbReference type="SAM" id="MobiDB-lite"/>
    </source>
</evidence>
<protein>
    <submittedName>
        <fullName evidence="2">Unplaced genomic scaffold scaffold_1033, whole genome shotgun sequence</fullName>
    </submittedName>
</protein>
<evidence type="ECO:0000313" key="2">
    <source>
        <dbReference type="EMBL" id="KIK10414.1"/>
    </source>
</evidence>
<dbReference type="EMBL" id="KN834717">
    <property type="protein sequence ID" value="KIK10414.1"/>
    <property type="molecule type" value="Genomic_DNA"/>
</dbReference>
<keyword evidence="3" id="KW-1185">Reference proteome</keyword>
<accession>A0A0C9Y8R1</accession>
<proteinExistence type="predicted"/>
<feature type="region of interest" description="Disordered" evidence="1">
    <location>
        <begin position="1"/>
        <end position="30"/>
    </location>
</feature>
<dbReference type="HOGENOM" id="CLU_2489463_0_0_1"/>
<dbReference type="AlphaFoldDB" id="A0A0C9Y8R1"/>
<feature type="compositionally biased region" description="Basic and acidic residues" evidence="1">
    <location>
        <begin position="15"/>
        <end position="30"/>
    </location>
</feature>
<reference evidence="2 3" key="1">
    <citation type="submission" date="2014-04" db="EMBL/GenBank/DDBJ databases">
        <authorList>
            <consortium name="DOE Joint Genome Institute"/>
            <person name="Kuo A."/>
            <person name="Kohler A."/>
            <person name="Costa M.D."/>
            <person name="Nagy L.G."/>
            <person name="Floudas D."/>
            <person name="Copeland A."/>
            <person name="Barry K.W."/>
            <person name="Cichocki N."/>
            <person name="Veneault-Fourrey C."/>
            <person name="LaButti K."/>
            <person name="Lindquist E.A."/>
            <person name="Lipzen A."/>
            <person name="Lundell T."/>
            <person name="Morin E."/>
            <person name="Murat C."/>
            <person name="Sun H."/>
            <person name="Tunlid A."/>
            <person name="Henrissat B."/>
            <person name="Grigoriev I.V."/>
            <person name="Hibbett D.S."/>
            <person name="Martin F."/>
            <person name="Nordberg H.P."/>
            <person name="Cantor M.N."/>
            <person name="Hua S.X."/>
        </authorList>
    </citation>
    <scope>NUCLEOTIDE SEQUENCE [LARGE SCALE GENOMIC DNA]</scope>
    <source>
        <strain evidence="2 3">441</strain>
    </source>
</reference>
<sequence length="87" mass="9575">MAYATSLHKNSGGQRGEHVEKTVDQIRAPRPEILAKPARDTFTHKNSNSSTTAAPIWTKGIPFESANRLLLYPQKARGAARIRGGYN</sequence>
<reference evidence="3" key="2">
    <citation type="submission" date="2015-01" db="EMBL/GenBank/DDBJ databases">
        <title>Evolutionary Origins and Diversification of the Mycorrhizal Mutualists.</title>
        <authorList>
            <consortium name="DOE Joint Genome Institute"/>
            <consortium name="Mycorrhizal Genomics Consortium"/>
            <person name="Kohler A."/>
            <person name="Kuo A."/>
            <person name="Nagy L.G."/>
            <person name="Floudas D."/>
            <person name="Copeland A."/>
            <person name="Barry K.W."/>
            <person name="Cichocki N."/>
            <person name="Veneault-Fourrey C."/>
            <person name="LaButti K."/>
            <person name="Lindquist E.A."/>
            <person name="Lipzen A."/>
            <person name="Lundell T."/>
            <person name="Morin E."/>
            <person name="Murat C."/>
            <person name="Riley R."/>
            <person name="Ohm R."/>
            <person name="Sun H."/>
            <person name="Tunlid A."/>
            <person name="Henrissat B."/>
            <person name="Grigoriev I.V."/>
            <person name="Hibbett D.S."/>
            <person name="Martin F."/>
        </authorList>
    </citation>
    <scope>NUCLEOTIDE SEQUENCE [LARGE SCALE GENOMIC DNA]</scope>
    <source>
        <strain evidence="3">441</strain>
    </source>
</reference>
<organism evidence="2 3">
    <name type="scientific">Pisolithus microcarpus 441</name>
    <dbReference type="NCBI Taxonomy" id="765257"/>
    <lineage>
        <taxon>Eukaryota</taxon>
        <taxon>Fungi</taxon>
        <taxon>Dikarya</taxon>
        <taxon>Basidiomycota</taxon>
        <taxon>Agaricomycotina</taxon>
        <taxon>Agaricomycetes</taxon>
        <taxon>Agaricomycetidae</taxon>
        <taxon>Boletales</taxon>
        <taxon>Sclerodermatineae</taxon>
        <taxon>Pisolithaceae</taxon>
        <taxon>Pisolithus</taxon>
    </lineage>
</organism>
<feature type="non-terminal residue" evidence="2">
    <location>
        <position position="87"/>
    </location>
</feature>
<dbReference type="Proteomes" id="UP000054018">
    <property type="component" value="Unassembled WGS sequence"/>
</dbReference>
<evidence type="ECO:0000313" key="3">
    <source>
        <dbReference type="Proteomes" id="UP000054018"/>
    </source>
</evidence>